<evidence type="ECO:0000256" key="1">
    <source>
        <dbReference type="ARBA" id="ARBA00004793"/>
    </source>
</evidence>
<evidence type="ECO:0000256" key="9">
    <source>
        <dbReference type="ARBA" id="ARBA00053855"/>
    </source>
</evidence>
<evidence type="ECO:0000256" key="11">
    <source>
        <dbReference type="PIRSR" id="PIRSR001362-1"/>
    </source>
</evidence>
<keyword evidence="13" id="KW-0460">Magnesium</keyword>
<dbReference type="InterPro" id="IPR040442">
    <property type="entry name" value="Pyrv_kinase-like_dom_sf"/>
</dbReference>
<dbReference type="SUPFAM" id="SSF51621">
    <property type="entry name" value="Phosphoenolpyruvate/pyruvate domain"/>
    <property type="match status" value="1"/>
</dbReference>
<feature type="binding site" evidence="13">
    <location>
        <position position="147"/>
    </location>
    <ligand>
        <name>Mg(2+)</name>
        <dbReference type="ChEBI" id="CHEBI:18420"/>
    </ligand>
</feature>
<comment type="function">
    <text evidence="9">Involved in the metabolic adaptation in response to environmental changes. Catalyzes the reversible formation of succinate and glyoxylate from isocitrate, a key step of the glyoxylate cycle, which operates as an anaplerotic route for replenishing the tricarboxylic acid cycle during growth on fatty acid substrates.</text>
</comment>
<keyword evidence="7 14" id="KW-0456">Lyase</keyword>
<comment type="caution">
    <text evidence="14">The sequence shown here is derived from an EMBL/GenBank/DDBJ whole genome shotgun (WGS) entry which is preliminary data.</text>
</comment>
<dbReference type="InterPro" id="IPR015813">
    <property type="entry name" value="Pyrv/PenolPyrv_kinase-like_dom"/>
</dbReference>
<comment type="pathway">
    <text evidence="1">Carbohydrate metabolism; glyoxylate cycle; (S)-malate from isocitrate: step 1/2.</text>
</comment>
<accession>A0A4Y8PA93</accession>
<dbReference type="GO" id="GO:0006099">
    <property type="term" value="P:tricarboxylic acid cycle"/>
    <property type="evidence" value="ECO:0007669"/>
    <property type="project" value="UniProtKB-UniRule"/>
</dbReference>
<keyword evidence="5" id="KW-0329">Glyoxylate bypass</keyword>
<dbReference type="PIRSF" id="PIRSF001362">
    <property type="entry name" value="Isocit_lyase"/>
    <property type="match status" value="1"/>
</dbReference>
<evidence type="ECO:0000256" key="3">
    <source>
        <dbReference type="ARBA" id="ARBA00012909"/>
    </source>
</evidence>
<feature type="binding site" evidence="12">
    <location>
        <begin position="186"/>
        <end position="187"/>
    </location>
    <ligand>
        <name>substrate</name>
    </ligand>
</feature>
<dbReference type="InterPro" id="IPR006254">
    <property type="entry name" value="Isocitrate_lyase"/>
</dbReference>
<dbReference type="NCBIfam" id="TIGR01346">
    <property type="entry name" value="isocit_lyase"/>
    <property type="match status" value="1"/>
</dbReference>
<dbReference type="PANTHER" id="PTHR21631:SF3">
    <property type="entry name" value="BIFUNCTIONAL GLYOXYLATE CYCLE PROTEIN"/>
    <property type="match status" value="1"/>
</dbReference>
<evidence type="ECO:0000256" key="10">
    <source>
        <dbReference type="NCBIfam" id="TIGR01346"/>
    </source>
</evidence>
<dbReference type="OrthoDB" id="8629576at2"/>
<dbReference type="FunFam" id="3.20.20.60:FF:000005">
    <property type="entry name" value="Isocitrate lyase"/>
    <property type="match status" value="1"/>
</dbReference>
<name>A0A4Y8PA93_9BACT</name>
<feature type="binding site" evidence="12">
    <location>
        <begin position="86"/>
        <end position="88"/>
    </location>
    <ligand>
        <name>substrate</name>
    </ligand>
</feature>
<sequence length="412" mass="46148">MLDKAKKLAEEWAHAERWKGISREYSAEDVVRLSGSMQIEYTLARQGSILLWSLLHQEEPVFALGALTGMQAVQMVRAGLKAIYCSGWQIAADANEACEMYPDFSLYPYNSLPLLVKRINASLRRADAIDFAESKKDIHYFVPIIVDGEAGFGGVLNVFELTKWLIEAGVSAVHFEDQLPSAKKCGHMGGKVLVSTREAIRKLKAARLASDISAVNTVIIARTDADGASFISSDEDERDRKFIVGRTDDGLFEIKGGIDLAINRALAYAPYADVLWYESSQPDLLKARQFAQEIHKSFPGKILAYNCSSSFYWKKLVQEDQLHNFQNLLSSWGYKLQVISLAGFHALSYGTFKLAKECKEQGLIGYSEFQENEWEAVAQGFSAFNHQHEVGASYFELVYDTIVGRKQTKDHL</sequence>
<evidence type="ECO:0000256" key="12">
    <source>
        <dbReference type="PIRSR" id="PIRSR001362-2"/>
    </source>
</evidence>
<keyword evidence="6" id="KW-0816">Tricarboxylic acid cycle</keyword>
<reference evidence="14 15" key="1">
    <citation type="submission" date="2016-05" db="EMBL/GenBank/DDBJ databases">
        <title>Diversity and Homogeneity among Thermoacidophilic Verrucomicrobia Methanotrophs Linked with Geographical Origin.</title>
        <authorList>
            <person name="Erikstad H.-A."/>
            <person name="Smestad N.B."/>
            <person name="Ceballos R.M."/>
            <person name="Birkeland N.-K."/>
        </authorList>
    </citation>
    <scope>NUCLEOTIDE SEQUENCE [LARGE SCALE GENOMIC DNA]</scope>
    <source>
        <strain evidence="14 15">Phi</strain>
    </source>
</reference>
<dbReference type="GO" id="GO:0006097">
    <property type="term" value="P:glyoxylate cycle"/>
    <property type="evidence" value="ECO:0007669"/>
    <property type="project" value="UniProtKB-KW"/>
</dbReference>
<dbReference type="InterPro" id="IPR039556">
    <property type="entry name" value="ICL/PEPM"/>
</dbReference>
<dbReference type="InterPro" id="IPR018523">
    <property type="entry name" value="Isocitrate_lyase_ph_CS"/>
</dbReference>
<evidence type="ECO:0000256" key="4">
    <source>
        <dbReference type="ARBA" id="ARBA00017446"/>
    </source>
</evidence>
<feature type="binding site" evidence="12">
    <location>
        <begin position="306"/>
        <end position="310"/>
    </location>
    <ligand>
        <name>substrate</name>
    </ligand>
</feature>
<protein>
    <recommendedName>
        <fullName evidence="4 10">Isocitrate lyase</fullName>
        <ecNumber evidence="3 10">4.1.3.1</ecNumber>
    </recommendedName>
</protein>
<comment type="catalytic activity">
    <reaction evidence="8">
        <text>D-threo-isocitrate = glyoxylate + succinate</text>
        <dbReference type="Rhea" id="RHEA:13245"/>
        <dbReference type="ChEBI" id="CHEBI:15562"/>
        <dbReference type="ChEBI" id="CHEBI:30031"/>
        <dbReference type="ChEBI" id="CHEBI:36655"/>
        <dbReference type="EC" id="4.1.3.1"/>
    </reaction>
</comment>
<dbReference type="PANTHER" id="PTHR21631">
    <property type="entry name" value="ISOCITRATE LYASE/MALATE SYNTHASE"/>
    <property type="match status" value="1"/>
</dbReference>
<dbReference type="Gene3D" id="3.20.20.60">
    <property type="entry name" value="Phosphoenolpyruvate-binding domains"/>
    <property type="match status" value="1"/>
</dbReference>
<evidence type="ECO:0000313" key="14">
    <source>
        <dbReference type="EMBL" id="TFE67451.1"/>
    </source>
</evidence>
<dbReference type="EC" id="4.1.3.1" evidence="3 10"/>
<evidence type="ECO:0000313" key="15">
    <source>
        <dbReference type="Proteomes" id="UP000297713"/>
    </source>
</evidence>
<gene>
    <name evidence="14" type="ORF">A7Q10_01365</name>
</gene>
<evidence type="ECO:0000256" key="2">
    <source>
        <dbReference type="ARBA" id="ARBA00005704"/>
    </source>
</evidence>
<keyword evidence="13" id="KW-0479">Metal-binding</keyword>
<evidence type="ECO:0000256" key="5">
    <source>
        <dbReference type="ARBA" id="ARBA00022435"/>
    </source>
</evidence>
<dbReference type="RefSeq" id="WP_134440537.1">
    <property type="nucleotide sequence ID" value="NZ_LXQC01000154.1"/>
</dbReference>
<evidence type="ECO:0000256" key="8">
    <source>
        <dbReference type="ARBA" id="ARBA00023531"/>
    </source>
</evidence>
<evidence type="ECO:0000256" key="6">
    <source>
        <dbReference type="ARBA" id="ARBA00022532"/>
    </source>
</evidence>
<comment type="similarity">
    <text evidence="2">Belongs to the isocitrate lyase/PEP mutase superfamily. Isocitrate lyase family.</text>
</comment>
<dbReference type="CDD" id="cd00377">
    <property type="entry name" value="ICL_PEPM"/>
    <property type="match status" value="1"/>
</dbReference>
<proteinExistence type="inferred from homology"/>
<dbReference type="GO" id="GO:0004451">
    <property type="term" value="F:isocitrate lyase activity"/>
    <property type="evidence" value="ECO:0007669"/>
    <property type="project" value="UniProtKB-UniRule"/>
</dbReference>
<evidence type="ECO:0000256" key="13">
    <source>
        <dbReference type="PIRSR" id="PIRSR001362-3"/>
    </source>
</evidence>
<feature type="binding site" evidence="12">
    <location>
        <position position="222"/>
    </location>
    <ligand>
        <name>substrate</name>
    </ligand>
</feature>
<dbReference type="AlphaFoldDB" id="A0A4Y8PA93"/>
<feature type="binding site" evidence="12">
    <location>
        <position position="340"/>
    </location>
    <ligand>
        <name>substrate</name>
    </ligand>
</feature>
<dbReference type="EMBL" id="LXQC01000154">
    <property type="protein sequence ID" value="TFE67451.1"/>
    <property type="molecule type" value="Genomic_DNA"/>
</dbReference>
<evidence type="ECO:0000256" key="7">
    <source>
        <dbReference type="ARBA" id="ARBA00023239"/>
    </source>
</evidence>
<dbReference type="Pfam" id="PF00463">
    <property type="entry name" value="ICL"/>
    <property type="match status" value="1"/>
</dbReference>
<dbReference type="Proteomes" id="UP000297713">
    <property type="component" value="Unassembled WGS sequence"/>
</dbReference>
<feature type="active site" description="Proton acceptor" evidence="11">
    <location>
        <position position="185"/>
    </location>
</feature>
<keyword evidence="15" id="KW-1185">Reference proteome</keyword>
<organism evidence="14 15">
    <name type="scientific">Methylacidiphilum caldifontis</name>
    <dbReference type="NCBI Taxonomy" id="2795386"/>
    <lineage>
        <taxon>Bacteria</taxon>
        <taxon>Pseudomonadati</taxon>
        <taxon>Verrucomicrobiota</taxon>
        <taxon>Methylacidiphilae</taxon>
        <taxon>Methylacidiphilales</taxon>
        <taxon>Methylacidiphilaceae</taxon>
        <taxon>Methylacidiphilum (ex Ratnadevi et al. 2023)</taxon>
    </lineage>
</organism>
<dbReference type="GO" id="GO:0046872">
    <property type="term" value="F:metal ion binding"/>
    <property type="evidence" value="ECO:0007669"/>
    <property type="project" value="UniProtKB-KW"/>
</dbReference>
<comment type="cofactor">
    <cofactor evidence="13">
        <name>Mg(2+)</name>
        <dbReference type="ChEBI" id="CHEBI:18420"/>
    </cofactor>
    <text evidence="13">Can also use Mn(2+) ion.</text>
</comment>
<dbReference type="NCBIfam" id="NF011645">
    <property type="entry name" value="PRK15063.1"/>
    <property type="match status" value="1"/>
</dbReference>
<dbReference type="PROSITE" id="PS00161">
    <property type="entry name" value="ISOCITRATE_LYASE"/>
    <property type="match status" value="1"/>
</dbReference>